<feature type="active site" description="Proton acceptor" evidence="12">
    <location>
        <position position="315"/>
    </location>
</feature>
<comment type="cofactor">
    <cofactor evidence="14">
        <name>Mg(2+)</name>
        <dbReference type="ChEBI" id="CHEBI:18420"/>
    </cofactor>
    <text evidence="14">Binds 2 magnesium ions per subunit.</text>
</comment>
<keyword evidence="9 11" id="KW-0539">Nucleus</keyword>
<dbReference type="PROSITE" id="PS50011">
    <property type="entry name" value="PROTEIN_KINASE_DOM"/>
    <property type="match status" value="1"/>
</dbReference>
<dbReference type="GO" id="GO:0004715">
    <property type="term" value="F:non-membrane spanning protein tyrosine kinase activity"/>
    <property type="evidence" value="ECO:0007669"/>
    <property type="project" value="UniProtKB-UniRule"/>
</dbReference>
<keyword evidence="18" id="KW-1185">Reference proteome</keyword>
<feature type="binding site" evidence="15">
    <location>
        <position position="223"/>
    </location>
    <ligand>
        <name>ATP</name>
        <dbReference type="ChEBI" id="CHEBI:30616"/>
    </ligand>
</feature>
<dbReference type="GO" id="GO:0005524">
    <property type="term" value="F:ATP binding"/>
    <property type="evidence" value="ECO:0007669"/>
    <property type="project" value="UniProtKB-UniRule"/>
</dbReference>
<dbReference type="InterPro" id="IPR017164">
    <property type="entry name" value="Wee1-like_protein_kinase"/>
</dbReference>
<dbReference type="SMART" id="SM00220">
    <property type="entry name" value="S_TKc"/>
    <property type="match status" value="1"/>
</dbReference>
<organism evidence="17 18">
    <name type="scientific">Cryptolaemus montrouzieri</name>
    <dbReference type="NCBI Taxonomy" id="559131"/>
    <lineage>
        <taxon>Eukaryota</taxon>
        <taxon>Metazoa</taxon>
        <taxon>Ecdysozoa</taxon>
        <taxon>Arthropoda</taxon>
        <taxon>Hexapoda</taxon>
        <taxon>Insecta</taxon>
        <taxon>Pterygota</taxon>
        <taxon>Neoptera</taxon>
        <taxon>Endopterygota</taxon>
        <taxon>Coleoptera</taxon>
        <taxon>Polyphaga</taxon>
        <taxon>Cucujiformia</taxon>
        <taxon>Coccinelloidea</taxon>
        <taxon>Coccinellidae</taxon>
        <taxon>Scymninae</taxon>
        <taxon>Scymnini</taxon>
        <taxon>Cryptolaemus</taxon>
    </lineage>
</organism>
<accession>A0ABD2MYT8</accession>
<evidence type="ECO:0000256" key="1">
    <source>
        <dbReference type="ARBA" id="ARBA00004123"/>
    </source>
</evidence>
<evidence type="ECO:0000256" key="15">
    <source>
        <dbReference type="PROSITE-ProRule" id="PRU10141"/>
    </source>
</evidence>
<keyword evidence="4 11" id="KW-0547">Nucleotide-binding</keyword>
<evidence type="ECO:0000256" key="5">
    <source>
        <dbReference type="ARBA" id="ARBA00022777"/>
    </source>
</evidence>
<comment type="similarity">
    <text evidence="11">Belongs to the protein kinase superfamily. Ser/Thr protein kinase family. WEE1 subfamily.</text>
</comment>
<dbReference type="AlphaFoldDB" id="A0ABD2MYT8"/>
<dbReference type="Pfam" id="PF00069">
    <property type="entry name" value="Pkinase"/>
    <property type="match status" value="1"/>
</dbReference>
<comment type="caution">
    <text evidence="17">The sequence shown here is derived from an EMBL/GenBank/DDBJ whole genome shotgun (WGS) entry which is preliminary data.</text>
</comment>
<evidence type="ECO:0000256" key="9">
    <source>
        <dbReference type="ARBA" id="ARBA00023242"/>
    </source>
</evidence>
<dbReference type="EC" id="2.7.10.2" evidence="11"/>
<evidence type="ECO:0000256" key="14">
    <source>
        <dbReference type="PIRSR" id="PIRSR037281-3"/>
    </source>
</evidence>
<dbReference type="Gene3D" id="1.10.510.10">
    <property type="entry name" value="Transferase(Phosphotransferase) domain 1"/>
    <property type="match status" value="1"/>
</dbReference>
<feature type="domain" description="Protein kinase" evidence="16">
    <location>
        <begin position="193"/>
        <end position="466"/>
    </location>
</feature>
<dbReference type="PANTHER" id="PTHR11042:SF185">
    <property type="entry name" value="WEE1-LIKE PROTEIN KINASE"/>
    <property type="match status" value="1"/>
</dbReference>
<dbReference type="InterPro" id="IPR008271">
    <property type="entry name" value="Ser/Thr_kinase_AS"/>
</dbReference>
<dbReference type="InterPro" id="IPR017441">
    <property type="entry name" value="Protein_kinase_ATP_BS"/>
</dbReference>
<keyword evidence="7 14" id="KW-0460">Magnesium</keyword>
<evidence type="ECO:0000256" key="6">
    <source>
        <dbReference type="ARBA" id="ARBA00022840"/>
    </source>
</evidence>
<dbReference type="PROSITE" id="PS00108">
    <property type="entry name" value="PROTEIN_KINASE_ST"/>
    <property type="match status" value="1"/>
</dbReference>
<evidence type="ECO:0000313" key="18">
    <source>
        <dbReference type="Proteomes" id="UP001516400"/>
    </source>
</evidence>
<dbReference type="InterPro" id="IPR011009">
    <property type="entry name" value="Kinase-like_dom_sf"/>
</dbReference>
<evidence type="ECO:0000256" key="4">
    <source>
        <dbReference type="ARBA" id="ARBA00022741"/>
    </source>
</evidence>
<evidence type="ECO:0000256" key="7">
    <source>
        <dbReference type="ARBA" id="ARBA00022842"/>
    </source>
</evidence>
<evidence type="ECO:0000256" key="3">
    <source>
        <dbReference type="ARBA" id="ARBA00022723"/>
    </source>
</evidence>
<gene>
    <name evidence="17" type="ORF">HHI36_022017</name>
</gene>
<evidence type="ECO:0000256" key="2">
    <source>
        <dbReference type="ARBA" id="ARBA00022679"/>
    </source>
</evidence>
<feature type="binding site" evidence="14">
    <location>
        <position position="358"/>
    </location>
    <ligand>
        <name>Mg(2+)</name>
        <dbReference type="ChEBI" id="CHEBI:18420"/>
        <label>1</label>
    </ligand>
</feature>
<feature type="binding site" evidence="13">
    <location>
        <position position="222"/>
    </location>
    <ligand>
        <name>ATP</name>
        <dbReference type="ChEBI" id="CHEBI:30616"/>
    </ligand>
</feature>
<dbReference type="Proteomes" id="UP001516400">
    <property type="component" value="Unassembled WGS sequence"/>
</dbReference>
<evidence type="ECO:0000313" key="17">
    <source>
        <dbReference type="EMBL" id="KAL3271540.1"/>
    </source>
</evidence>
<name>A0ABD2MYT8_9CUCU</name>
<dbReference type="EMBL" id="JABFTP020000042">
    <property type="protein sequence ID" value="KAL3271540.1"/>
    <property type="molecule type" value="Genomic_DNA"/>
</dbReference>
<dbReference type="GO" id="GO:0005634">
    <property type="term" value="C:nucleus"/>
    <property type="evidence" value="ECO:0007669"/>
    <property type="project" value="UniProtKB-SubCell"/>
</dbReference>
<evidence type="ECO:0000256" key="12">
    <source>
        <dbReference type="PIRSR" id="PIRSR037281-1"/>
    </source>
</evidence>
<evidence type="ECO:0000256" key="10">
    <source>
        <dbReference type="ARBA" id="ARBA00037982"/>
    </source>
</evidence>
<keyword evidence="5 11" id="KW-0418">Kinase</keyword>
<reference evidence="17 18" key="1">
    <citation type="journal article" date="2021" name="BMC Biol.">
        <title>Horizontally acquired antibacterial genes associated with adaptive radiation of ladybird beetles.</title>
        <authorList>
            <person name="Li H.S."/>
            <person name="Tang X.F."/>
            <person name="Huang Y.H."/>
            <person name="Xu Z.Y."/>
            <person name="Chen M.L."/>
            <person name="Du X.Y."/>
            <person name="Qiu B.Y."/>
            <person name="Chen P.T."/>
            <person name="Zhang W."/>
            <person name="Slipinski A."/>
            <person name="Escalona H.E."/>
            <person name="Waterhouse R.M."/>
            <person name="Zwick A."/>
            <person name="Pang H."/>
        </authorList>
    </citation>
    <scope>NUCLEOTIDE SEQUENCE [LARGE SCALE GENOMIC DNA]</scope>
    <source>
        <strain evidence="17">SYSU2018</strain>
    </source>
</reference>
<evidence type="ECO:0000256" key="8">
    <source>
        <dbReference type="ARBA" id="ARBA00023137"/>
    </source>
</evidence>
<evidence type="ECO:0000256" key="13">
    <source>
        <dbReference type="PIRSR" id="PIRSR037281-2"/>
    </source>
</evidence>
<sequence length="538" mass="60745">MANTDITNEEMKDSGLDDLDLSGDMSFECWNENLRSVSSPNPRGLMGSRRLNFDQAEQFTSTPGPKKMSFSPPYRRVGALRLFDSPLTPKTIIKQSSNSSFPRSRLFSSDKPRAVPTAYYKREKPLANVNPFTPDGMLMNKKRTRSIRSLVGSPEINKALQFDEVDLEEPEVEQPTKRIALQESNISRYHQEFLEMEPLGSGEFGCVYKCINRLDGCVYAIKKSTKPVAGSVLEKTALNEVYAHAVLGKHQHVVRYYSAWAEDNHMIIQNEYCNGGALSDHIINNPLSQEELCRLILHVAEGLRYIHSEGLVHLDIKPGNIFISKEKKLNYSFDIADDGFEDLDDSQCESEVTYKIGDLGHVTSISNPQVEEGDCRYLPKEILQDDYSHLTKADIFSLGMTAIEAAGFGPLPKNGDEWHEIREGKLPDHPLINALGEDMRDLIASMIDFNPVMRPNATQILQHRALIPKGKKTTLQLHRELNAERLKNEILTKQLMEAAKFIKNNNNNNKEYKDKKVLPSLSRLVGKKVNRSVSTSTF</sequence>
<dbReference type="PANTHER" id="PTHR11042">
    <property type="entry name" value="EUKARYOTIC TRANSLATION INITIATION FACTOR 2-ALPHA KINASE EIF2-ALPHA KINASE -RELATED"/>
    <property type="match status" value="1"/>
</dbReference>
<dbReference type="InterPro" id="IPR050339">
    <property type="entry name" value="CC_SR_Kinase"/>
</dbReference>
<dbReference type="SUPFAM" id="SSF56112">
    <property type="entry name" value="Protein kinase-like (PK-like)"/>
    <property type="match status" value="1"/>
</dbReference>
<feature type="binding site" evidence="14">
    <location>
        <position position="320"/>
    </location>
    <ligand>
        <name>Mg(2+)</name>
        <dbReference type="ChEBI" id="CHEBI:18420"/>
        <label>1</label>
    </ligand>
</feature>
<protein>
    <recommendedName>
        <fullName evidence="11">Wee1-like protein kinase</fullName>
        <ecNumber evidence="11">2.7.10.2</ecNumber>
    </recommendedName>
</protein>
<keyword evidence="8 11" id="KW-0829">Tyrosine-protein kinase</keyword>
<comment type="subcellular location">
    <subcellularLocation>
        <location evidence="1 11">Nucleus</location>
    </subcellularLocation>
</comment>
<comment type="similarity">
    <text evidence="10">Belongs to the protein kinase superfamily. Ser/Thr protein kinase family. GCN2 subfamily.</text>
</comment>
<comment type="catalytic activity">
    <reaction evidence="11">
        <text>L-tyrosyl-[protein] + ATP = O-phospho-L-tyrosyl-[protein] + ADP + H(+)</text>
        <dbReference type="Rhea" id="RHEA:10596"/>
        <dbReference type="Rhea" id="RHEA-COMP:10136"/>
        <dbReference type="Rhea" id="RHEA-COMP:20101"/>
        <dbReference type="ChEBI" id="CHEBI:15378"/>
        <dbReference type="ChEBI" id="CHEBI:30616"/>
        <dbReference type="ChEBI" id="CHEBI:46858"/>
        <dbReference type="ChEBI" id="CHEBI:61978"/>
        <dbReference type="ChEBI" id="CHEBI:456216"/>
        <dbReference type="EC" id="2.7.10.2"/>
    </reaction>
</comment>
<evidence type="ECO:0000256" key="11">
    <source>
        <dbReference type="PIRNR" id="PIRNR037281"/>
    </source>
</evidence>
<dbReference type="Gene3D" id="3.30.200.20">
    <property type="entry name" value="Phosphorylase Kinase, domain 1"/>
    <property type="match status" value="1"/>
</dbReference>
<dbReference type="FunFam" id="3.30.200.20:FF:000115">
    <property type="entry name" value="Wee1-like kinase 2"/>
    <property type="match status" value="1"/>
</dbReference>
<dbReference type="GO" id="GO:0046872">
    <property type="term" value="F:metal ion binding"/>
    <property type="evidence" value="ECO:0007669"/>
    <property type="project" value="UniProtKB-KW"/>
</dbReference>
<keyword evidence="3 11" id="KW-0479">Metal-binding</keyword>
<dbReference type="InterPro" id="IPR000719">
    <property type="entry name" value="Prot_kinase_dom"/>
</dbReference>
<keyword evidence="6 11" id="KW-0067">ATP-binding</keyword>
<dbReference type="PIRSF" id="PIRSF037281">
    <property type="entry name" value="Wee1-like_protein_kinase"/>
    <property type="match status" value="1"/>
</dbReference>
<evidence type="ECO:0000259" key="16">
    <source>
        <dbReference type="PROSITE" id="PS50011"/>
    </source>
</evidence>
<dbReference type="PROSITE" id="PS00107">
    <property type="entry name" value="PROTEIN_KINASE_ATP"/>
    <property type="match status" value="1"/>
</dbReference>
<keyword evidence="2 11" id="KW-0808">Transferase</keyword>
<proteinExistence type="inferred from homology"/>